<dbReference type="RefSeq" id="WP_386804913.1">
    <property type="nucleotide sequence ID" value="NZ_JBHTMU010000030.1"/>
</dbReference>
<dbReference type="InterPro" id="IPR003646">
    <property type="entry name" value="SH3-like_bac-type"/>
</dbReference>
<feature type="domain" description="SH3b" evidence="1">
    <location>
        <begin position="142"/>
        <end position="206"/>
    </location>
</feature>
<evidence type="ECO:0000259" key="1">
    <source>
        <dbReference type="PROSITE" id="PS51781"/>
    </source>
</evidence>
<comment type="caution">
    <text evidence="2">The sequence shown here is derived from an EMBL/GenBank/DDBJ whole genome shotgun (WGS) entry which is preliminary data.</text>
</comment>
<dbReference type="PROSITE" id="PS51781">
    <property type="entry name" value="SH3B"/>
    <property type="match status" value="1"/>
</dbReference>
<accession>A0ABW3ZKN4</accession>
<dbReference type="Pfam" id="PF08239">
    <property type="entry name" value="SH3_3"/>
    <property type="match status" value="1"/>
</dbReference>
<evidence type="ECO:0000313" key="3">
    <source>
        <dbReference type="Proteomes" id="UP001597135"/>
    </source>
</evidence>
<organism evidence="2 3">
    <name type="scientific">Litorisediminicola beolgyonensis</name>
    <dbReference type="NCBI Taxonomy" id="1173614"/>
    <lineage>
        <taxon>Bacteria</taxon>
        <taxon>Pseudomonadati</taxon>
        <taxon>Pseudomonadota</taxon>
        <taxon>Alphaproteobacteria</taxon>
        <taxon>Rhodobacterales</taxon>
        <taxon>Paracoccaceae</taxon>
        <taxon>Litorisediminicola</taxon>
    </lineage>
</organism>
<gene>
    <name evidence="2" type="ORF">ACFQ4E_14940</name>
</gene>
<dbReference type="EMBL" id="JBHTMU010000030">
    <property type="protein sequence ID" value="MFD1343721.1"/>
    <property type="molecule type" value="Genomic_DNA"/>
</dbReference>
<sequence length="207" mass="21879">MARFMLLTFAFLGWAFYEMSGGSDFEPGWYIESAEAKTVDPAEMPAVEVAEDASAEDPAPMTEIVARAETSPETFAVIQTAAPASSADAAPVVKASLRTDEPAPEAQGLRVTTRSTAASFDSNVVIGRRQPANAVATSTGSGDVREVAGSRVNMRNGPGTNFSVVDSLSRGARVEVIDEPGNGWLKLRVVSTEEIGWMADYLVTASN</sequence>
<reference evidence="3" key="1">
    <citation type="journal article" date="2019" name="Int. J. Syst. Evol. Microbiol.">
        <title>The Global Catalogue of Microorganisms (GCM) 10K type strain sequencing project: providing services to taxonomists for standard genome sequencing and annotation.</title>
        <authorList>
            <consortium name="The Broad Institute Genomics Platform"/>
            <consortium name="The Broad Institute Genome Sequencing Center for Infectious Disease"/>
            <person name="Wu L."/>
            <person name="Ma J."/>
        </authorList>
    </citation>
    <scope>NUCLEOTIDE SEQUENCE [LARGE SCALE GENOMIC DNA]</scope>
    <source>
        <strain evidence="3">CCUG 62953</strain>
    </source>
</reference>
<name>A0ABW3ZKN4_9RHOB</name>
<proteinExistence type="predicted"/>
<protein>
    <submittedName>
        <fullName evidence="2">SH3 domain-containing protein</fullName>
    </submittedName>
</protein>
<keyword evidence="3" id="KW-1185">Reference proteome</keyword>
<dbReference type="SMART" id="SM00287">
    <property type="entry name" value="SH3b"/>
    <property type="match status" value="1"/>
</dbReference>
<evidence type="ECO:0000313" key="2">
    <source>
        <dbReference type="EMBL" id="MFD1343721.1"/>
    </source>
</evidence>
<dbReference type="Proteomes" id="UP001597135">
    <property type="component" value="Unassembled WGS sequence"/>
</dbReference>
<dbReference type="Gene3D" id="2.30.30.40">
    <property type="entry name" value="SH3 Domains"/>
    <property type="match status" value="1"/>
</dbReference>